<dbReference type="CDD" id="cd01392">
    <property type="entry name" value="HTH_LacI"/>
    <property type="match status" value="1"/>
</dbReference>
<dbReference type="GO" id="GO:0000976">
    <property type="term" value="F:transcription cis-regulatory region binding"/>
    <property type="evidence" value="ECO:0007669"/>
    <property type="project" value="TreeGrafter"/>
</dbReference>
<keyword evidence="3" id="KW-0804">Transcription</keyword>
<dbReference type="PROSITE" id="PS50932">
    <property type="entry name" value="HTH_LACI_2"/>
    <property type="match status" value="1"/>
</dbReference>
<proteinExistence type="predicted"/>
<dbReference type="AlphaFoldDB" id="A0A2T1HTE1"/>
<dbReference type="RefSeq" id="WP_106336869.1">
    <property type="nucleotide sequence ID" value="NZ_PVZS01000010.1"/>
</dbReference>
<keyword evidence="6" id="KW-1185">Reference proteome</keyword>
<gene>
    <name evidence="5" type="ORF">SLNSH_10625</name>
</gene>
<evidence type="ECO:0000256" key="3">
    <source>
        <dbReference type="ARBA" id="ARBA00023163"/>
    </source>
</evidence>
<dbReference type="Pfam" id="PF00356">
    <property type="entry name" value="LacI"/>
    <property type="match status" value="1"/>
</dbReference>
<name>A0A2T1HTE1_9HYPH</name>
<dbReference type="InterPro" id="IPR010982">
    <property type="entry name" value="Lambda_DNA-bd_dom_sf"/>
</dbReference>
<comment type="caution">
    <text evidence="5">The sequence shown here is derived from an EMBL/GenBank/DDBJ whole genome shotgun (WGS) entry which is preliminary data.</text>
</comment>
<dbReference type="SMART" id="SM00354">
    <property type="entry name" value="HTH_LACI"/>
    <property type="match status" value="1"/>
</dbReference>
<evidence type="ECO:0000313" key="5">
    <source>
        <dbReference type="EMBL" id="PSC04904.1"/>
    </source>
</evidence>
<evidence type="ECO:0000313" key="6">
    <source>
        <dbReference type="Proteomes" id="UP000239772"/>
    </source>
</evidence>
<sequence>MNDRKRVTIKDVANECGIALSTVSNALAGKQHVSEETRQLVKEAAERLGYRASAVARALRMQRSFTIGVLIADVANPAFPDFVRGVEDVAIREKCNLLLCNTDGDEEKQLWHMRALLDSQVDGMVLISQYTDTPRVRELLESGTPFVLVQRRSSRHEDDYVGSDNVGGITQAVEHLAGLGHRRIGFVRGPMGSTTAAERLDAYKAAIRRLKLDRDSDLIFNGDYNLPTGYDAGLKFLSMADRPTAIMASNDLNAMGVIEAAMELDIEVPGELSVVGLDDIQLASFRRIDLTTIHLQKRAMGAAAAEMLMKRIRNRRPSPAREQIFPTGLVVRGSTARAPQLGAGSKRKKETV</sequence>
<dbReference type="Pfam" id="PF13377">
    <property type="entry name" value="Peripla_BP_3"/>
    <property type="match status" value="1"/>
</dbReference>
<dbReference type="Gene3D" id="1.10.260.40">
    <property type="entry name" value="lambda repressor-like DNA-binding domains"/>
    <property type="match status" value="1"/>
</dbReference>
<dbReference type="Gene3D" id="3.40.50.2300">
    <property type="match status" value="2"/>
</dbReference>
<dbReference type="EMBL" id="PVZS01000010">
    <property type="protein sequence ID" value="PSC04904.1"/>
    <property type="molecule type" value="Genomic_DNA"/>
</dbReference>
<evidence type="ECO:0000256" key="1">
    <source>
        <dbReference type="ARBA" id="ARBA00023015"/>
    </source>
</evidence>
<keyword evidence="2" id="KW-0238">DNA-binding</keyword>
<protein>
    <submittedName>
        <fullName evidence="5">LacI family transcriptional regulator</fullName>
    </submittedName>
</protein>
<dbReference type="GO" id="GO:0003700">
    <property type="term" value="F:DNA-binding transcription factor activity"/>
    <property type="evidence" value="ECO:0007669"/>
    <property type="project" value="TreeGrafter"/>
</dbReference>
<dbReference type="OrthoDB" id="7170131at2"/>
<dbReference type="InterPro" id="IPR028082">
    <property type="entry name" value="Peripla_BP_I"/>
</dbReference>
<reference evidence="6" key="1">
    <citation type="submission" date="2018-03" db="EMBL/GenBank/DDBJ databases">
        <authorList>
            <person name="Sun L."/>
            <person name="Liu H."/>
            <person name="Chen W."/>
            <person name="Huang K."/>
            <person name="Liu W."/>
            <person name="Gao X."/>
        </authorList>
    </citation>
    <scope>NUCLEOTIDE SEQUENCE [LARGE SCALE GENOMIC DNA]</scope>
    <source>
        <strain evidence="6">SH9</strain>
    </source>
</reference>
<dbReference type="InterPro" id="IPR046335">
    <property type="entry name" value="LacI/GalR-like_sensor"/>
</dbReference>
<feature type="domain" description="HTH lacI-type" evidence="4">
    <location>
        <begin position="7"/>
        <end position="61"/>
    </location>
</feature>
<keyword evidence="1" id="KW-0805">Transcription regulation</keyword>
<evidence type="ECO:0000259" key="4">
    <source>
        <dbReference type="PROSITE" id="PS50932"/>
    </source>
</evidence>
<evidence type="ECO:0000256" key="2">
    <source>
        <dbReference type="ARBA" id="ARBA00023125"/>
    </source>
</evidence>
<dbReference type="Proteomes" id="UP000239772">
    <property type="component" value="Unassembled WGS sequence"/>
</dbReference>
<organism evidence="5 6">
    <name type="scientific">Alsobacter soli</name>
    <dbReference type="NCBI Taxonomy" id="2109933"/>
    <lineage>
        <taxon>Bacteria</taxon>
        <taxon>Pseudomonadati</taxon>
        <taxon>Pseudomonadota</taxon>
        <taxon>Alphaproteobacteria</taxon>
        <taxon>Hyphomicrobiales</taxon>
        <taxon>Alsobacteraceae</taxon>
        <taxon>Alsobacter</taxon>
    </lineage>
</organism>
<accession>A0A2T1HTE1</accession>
<dbReference type="CDD" id="cd06267">
    <property type="entry name" value="PBP1_LacI_sugar_binding-like"/>
    <property type="match status" value="1"/>
</dbReference>
<dbReference type="InterPro" id="IPR000843">
    <property type="entry name" value="HTH_LacI"/>
</dbReference>
<dbReference type="PANTHER" id="PTHR30146:SF109">
    <property type="entry name" value="HTH-TYPE TRANSCRIPTIONAL REGULATOR GALS"/>
    <property type="match status" value="1"/>
</dbReference>
<dbReference type="PANTHER" id="PTHR30146">
    <property type="entry name" value="LACI-RELATED TRANSCRIPTIONAL REPRESSOR"/>
    <property type="match status" value="1"/>
</dbReference>
<dbReference type="SUPFAM" id="SSF47413">
    <property type="entry name" value="lambda repressor-like DNA-binding domains"/>
    <property type="match status" value="1"/>
</dbReference>
<dbReference type="SUPFAM" id="SSF53822">
    <property type="entry name" value="Periplasmic binding protein-like I"/>
    <property type="match status" value="1"/>
</dbReference>